<dbReference type="NCBIfam" id="TIGR02432">
    <property type="entry name" value="lysidine_TilS_N"/>
    <property type="match status" value="1"/>
</dbReference>
<evidence type="ECO:0000313" key="11">
    <source>
        <dbReference type="Proteomes" id="UP000054695"/>
    </source>
</evidence>
<evidence type="ECO:0000256" key="5">
    <source>
        <dbReference type="ARBA" id="ARBA00022741"/>
    </source>
</evidence>
<comment type="subcellular location">
    <subcellularLocation>
        <location evidence="1 8">Cytoplasm</location>
    </subcellularLocation>
</comment>
<keyword evidence="11" id="KW-1185">Reference proteome</keyword>
<organism evidence="10 11">
    <name type="scientific">Legionella bozemanae</name>
    <name type="common">Fluoribacter bozemanae</name>
    <dbReference type="NCBI Taxonomy" id="447"/>
    <lineage>
        <taxon>Bacteria</taxon>
        <taxon>Pseudomonadati</taxon>
        <taxon>Pseudomonadota</taxon>
        <taxon>Gammaproteobacteria</taxon>
        <taxon>Legionellales</taxon>
        <taxon>Legionellaceae</taxon>
        <taxon>Legionella</taxon>
    </lineage>
</organism>
<name>A0A0W0RPW5_LEGBO</name>
<dbReference type="SUPFAM" id="SSF52402">
    <property type="entry name" value="Adenine nucleotide alpha hydrolases-like"/>
    <property type="match status" value="1"/>
</dbReference>
<dbReference type="Gene3D" id="3.40.50.620">
    <property type="entry name" value="HUPs"/>
    <property type="match status" value="1"/>
</dbReference>
<keyword evidence="3 8" id="KW-0436">Ligase</keyword>
<dbReference type="SUPFAM" id="SSF82829">
    <property type="entry name" value="MesJ substrate recognition domain-like"/>
    <property type="match status" value="1"/>
</dbReference>
<keyword evidence="6 8" id="KW-0067">ATP-binding</keyword>
<dbReference type="Pfam" id="PF09179">
    <property type="entry name" value="TilS"/>
    <property type="match status" value="1"/>
</dbReference>
<dbReference type="CDD" id="cd01992">
    <property type="entry name" value="TilS_N"/>
    <property type="match status" value="1"/>
</dbReference>
<keyword evidence="2 8" id="KW-0963">Cytoplasm</keyword>
<dbReference type="GO" id="GO:0005524">
    <property type="term" value="F:ATP binding"/>
    <property type="evidence" value="ECO:0007669"/>
    <property type="project" value="UniProtKB-UniRule"/>
</dbReference>
<evidence type="ECO:0000256" key="8">
    <source>
        <dbReference type="HAMAP-Rule" id="MF_01161"/>
    </source>
</evidence>
<dbReference type="Pfam" id="PF11734">
    <property type="entry name" value="TilS_C"/>
    <property type="match status" value="1"/>
</dbReference>
<gene>
    <name evidence="10" type="primary">mesJ</name>
    <name evidence="8" type="synonym">tilS</name>
    <name evidence="10" type="ORF">Lboz_1751</name>
</gene>
<dbReference type="EC" id="6.3.4.19" evidence="8"/>
<sequence>MIKPLLSTEWFSRLSHFNKLIIGFSGGLDSTVLLHVLASHPALLAKLIAVHVNHGISEHAPCWQLHCQQFCQNLGIPLITQSVQFDRSANVEEGARIARYAVFSSLLAEDDCLILGHHLNDQAETVLLQLFRGSGVDGLAAMPDFGQLELGKIARPFLTHSREQLEHYAAFHQLSWIEDESNEDTSYSRNYLRQQIMPLLQRKWPGVVGNIARTALHCQQAKRNLDMLATQDMTLQENLEKLTSNSLLITPLKALGRDRIANVLRVWLKNNQIQLPSTVTFWRLIDEVIFASPDATPVVSWGEVTVRRYQKHLYLDKKNANNLSSCIRTLSKRAATQEMREDSKRSTEAYMKKSLEDSSAVSTKQACSTIEFRKGFIEWSAFPLPLVIPDASINLLAKKAKQGLVIPTDTKVFVRFRQGGEEFSLHGQTKRLKKLFQEWGVPPWLRERIPLIYFNDKLAAVVGYAMSDLFFIKECSEAWIFVNCSF</sequence>
<dbReference type="InterPro" id="IPR012796">
    <property type="entry name" value="Lysidine-tRNA-synth_C"/>
</dbReference>
<evidence type="ECO:0000256" key="1">
    <source>
        <dbReference type="ARBA" id="ARBA00004496"/>
    </source>
</evidence>
<dbReference type="InterPro" id="IPR014729">
    <property type="entry name" value="Rossmann-like_a/b/a_fold"/>
</dbReference>
<dbReference type="AlphaFoldDB" id="A0A0W0RPW5"/>
<comment type="catalytic activity">
    <reaction evidence="7 8">
        <text>cytidine(34) in tRNA(Ile2) + L-lysine + ATP = lysidine(34) in tRNA(Ile2) + AMP + diphosphate + H(+)</text>
        <dbReference type="Rhea" id="RHEA:43744"/>
        <dbReference type="Rhea" id="RHEA-COMP:10625"/>
        <dbReference type="Rhea" id="RHEA-COMP:10670"/>
        <dbReference type="ChEBI" id="CHEBI:15378"/>
        <dbReference type="ChEBI" id="CHEBI:30616"/>
        <dbReference type="ChEBI" id="CHEBI:32551"/>
        <dbReference type="ChEBI" id="CHEBI:33019"/>
        <dbReference type="ChEBI" id="CHEBI:82748"/>
        <dbReference type="ChEBI" id="CHEBI:83665"/>
        <dbReference type="ChEBI" id="CHEBI:456215"/>
        <dbReference type="EC" id="6.3.4.19"/>
    </reaction>
</comment>
<evidence type="ECO:0000256" key="4">
    <source>
        <dbReference type="ARBA" id="ARBA00022694"/>
    </source>
</evidence>
<dbReference type="GO" id="GO:0032267">
    <property type="term" value="F:tRNA(Ile)-lysidine synthase activity"/>
    <property type="evidence" value="ECO:0007669"/>
    <property type="project" value="UniProtKB-EC"/>
</dbReference>
<dbReference type="HAMAP" id="MF_01161">
    <property type="entry name" value="tRNA_Ile_lys_synt"/>
    <property type="match status" value="1"/>
</dbReference>
<comment type="function">
    <text evidence="8">Ligates lysine onto the cytidine present at position 34 of the AUA codon-specific tRNA(Ile) that contains the anticodon CAU, in an ATP-dependent manner. Cytidine is converted to lysidine, thus changing the amino acid specificity of the tRNA from methionine to isoleucine.</text>
</comment>
<dbReference type="Pfam" id="PF01171">
    <property type="entry name" value="ATP_bind_3"/>
    <property type="match status" value="1"/>
</dbReference>
<dbReference type="RefSeq" id="WP_058459405.1">
    <property type="nucleotide sequence ID" value="NZ_CAAAIY010000030.1"/>
</dbReference>
<keyword evidence="5 8" id="KW-0547">Nucleotide-binding</keyword>
<dbReference type="EMBL" id="LNXU01000019">
    <property type="protein sequence ID" value="KTC73105.1"/>
    <property type="molecule type" value="Genomic_DNA"/>
</dbReference>
<dbReference type="Gene3D" id="1.20.59.20">
    <property type="match status" value="1"/>
</dbReference>
<dbReference type="PANTHER" id="PTHR43033:SF1">
    <property type="entry name" value="TRNA(ILE)-LYSIDINE SYNTHASE-RELATED"/>
    <property type="match status" value="1"/>
</dbReference>
<dbReference type="SMART" id="SM00977">
    <property type="entry name" value="TilS_C"/>
    <property type="match status" value="1"/>
</dbReference>
<dbReference type="PANTHER" id="PTHR43033">
    <property type="entry name" value="TRNA(ILE)-LYSIDINE SYNTHASE-RELATED"/>
    <property type="match status" value="1"/>
</dbReference>
<feature type="domain" description="Lysidine-tRNA(Ile) synthetase C-terminal" evidence="9">
    <location>
        <begin position="412"/>
        <end position="482"/>
    </location>
</feature>
<dbReference type="SUPFAM" id="SSF56037">
    <property type="entry name" value="PheT/TilS domain"/>
    <property type="match status" value="1"/>
</dbReference>
<evidence type="ECO:0000259" key="9">
    <source>
        <dbReference type="SMART" id="SM00977"/>
    </source>
</evidence>
<evidence type="ECO:0000256" key="7">
    <source>
        <dbReference type="ARBA" id="ARBA00048539"/>
    </source>
</evidence>
<accession>A0A0W0RPW5</accession>
<dbReference type="PATRIC" id="fig|447.4.peg.1867"/>
<comment type="domain">
    <text evidence="8">The N-terminal region contains the highly conserved SGGXDS motif, predicted to be a P-loop motif involved in ATP binding.</text>
</comment>
<reference evidence="10 11" key="1">
    <citation type="submission" date="2015-11" db="EMBL/GenBank/DDBJ databases">
        <title>Genomic analysis of 38 Legionella species identifies large and diverse effector repertoires.</title>
        <authorList>
            <person name="Burstein D."/>
            <person name="Amaro F."/>
            <person name="Zusman T."/>
            <person name="Lifshitz Z."/>
            <person name="Cohen O."/>
            <person name="Gilbert J.A."/>
            <person name="Pupko T."/>
            <person name="Shuman H.A."/>
            <person name="Segal G."/>
        </authorList>
    </citation>
    <scope>NUCLEOTIDE SEQUENCE [LARGE SCALE GENOMIC DNA]</scope>
    <source>
        <strain evidence="10 11">WIGA</strain>
    </source>
</reference>
<evidence type="ECO:0000256" key="3">
    <source>
        <dbReference type="ARBA" id="ARBA00022598"/>
    </source>
</evidence>
<evidence type="ECO:0000256" key="6">
    <source>
        <dbReference type="ARBA" id="ARBA00022840"/>
    </source>
</evidence>
<dbReference type="InterPro" id="IPR011063">
    <property type="entry name" value="TilS/TtcA_N"/>
</dbReference>
<feature type="binding site" evidence="8">
    <location>
        <begin position="25"/>
        <end position="30"/>
    </location>
    <ligand>
        <name>ATP</name>
        <dbReference type="ChEBI" id="CHEBI:30616"/>
    </ligand>
</feature>
<dbReference type="InterPro" id="IPR012094">
    <property type="entry name" value="tRNA_Ile_lys_synt"/>
</dbReference>
<evidence type="ECO:0000313" key="10">
    <source>
        <dbReference type="EMBL" id="KTC73105.1"/>
    </source>
</evidence>
<dbReference type="Proteomes" id="UP000054695">
    <property type="component" value="Unassembled WGS sequence"/>
</dbReference>
<comment type="caution">
    <text evidence="10">The sequence shown here is derived from an EMBL/GenBank/DDBJ whole genome shotgun (WGS) entry which is preliminary data.</text>
</comment>
<dbReference type="NCBIfam" id="TIGR02433">
    <property type="entry name" value="lysidine_TilS_C"/>
    <property type="match status" value="1"/>
</dbReference>
<protein>
    <recommendedName>
        <fullName evidence="8">tRNA(Ile)-lysidine synthase</fullName>
        <ecNumber evidence="8">6.3.4.19</ecNumber>
    </recommendedName>
    <alternativeName>
        <fullName evidence="8">tRNA(Ile)-2-lysyl-cytidine synthase</fullName>
    </alternativeName>
    <alternativeName>
        <fullName evidence="8">tRNA(Ile)-lysidine synthetase</fullName>
    </alternativeName>
</protein>
<comment type="similarity">
    <text evidence="8">Belongs to the tRNA(Ile)-lysidine synthase family.</text>
</comment>
<keyword evidence="4 8" id="KW-0819">tRNA processing</keyword>
<dbReference type="STRING" id="447.Lboz_1751"/>
<evidence type="ECO:0000256" key="2">
    <source>
        <dbReference type="ARBA" id="ARBA00022490"/>
    </source>
</evidence>
<proteinExistence type="inferred from homology"/>
<dbReference type="GO" id="GO:0006400">
    <property type="term" value="P:tRNA modification"/>
    <property type="evidence" value="ECO:0007669"/>
    <property type="project" value="UniProtKB-UniRule"/>
</dbReference>
<dbReference type="InterPro" id="IPR015262">
    <property type="entry name" value="tRNA_Ile_lys_synt_subst-bd"/>
</dbReference>
<dbReference type="InterPro" id="IPR012795">
    <property type="entry name" value="tRNA_Ile_lys_synt_N"/>
</dbReference>
<dbReference type="GO" id="GO:0005737">
    <property type="term" value="C:cytoplasm"/>
    <property type="evidence" value="ECO:0007669"/>
    <property type="project" value="UniProtKB-SubCell"/>
</dbReference>